<evidence type="ECO:0000256" key="8">
    <source>
        <dbReference type="ARBA" id="ARBA00023009"/>
    </source>
</evidence>
<evidence type="ECO:0000256" key="10">
    <source>
        <dbReference type="ARBA" id="ARBA00023296"/>
    </source>
</evidence>
<comment type="function">
    <text evidence="1">Forms the portal vertex of the capsid. This portal plays critical roles in head assembly, genome packaging, neck/tail attachment, and genome ejection. The portal protein multimerizes as a single ring-shaped homododecamer arranged around a central channel.</text>
</comment>
<evidence type="ECO:0000256" key="5">
    <source>
        <dbReference type="ARBA" id="ARBA00022612"/>
    </source>
</evidence>
<dbReference type="GO" id="GO:0044423">
    <property type="term" value="C:virion component"/>
    <property type="evidence" value="ECO:0007669"/>
    <property type="project" value="UniProtKB-KW"/>
</dbReference>
<feature type="region of interest" description="Disordered" evidence="11">
    <location>
        <begin position="511"/>
        <end position="533"/>
    </location>
</feature>
<comment type="subcellular location">
    <subcellularLocation>
        <location evidence="2">Virion</location>
    </subcellularLocation>
</comment>
<keyword evidence="3" id="KW-1244">Viral short tail ejection system</keyword>
<organism evidence="12 13">
    <name type="scientific">Klebsiella phage KL01</name>
    <dbReference type="NCBI Taxonomy" id="3077152"/>
    <lineage>
        <taxon>Viruses</taxon>
        <taxon>Duplodnaviria</taxon>
        <taxon>Heunggongvirae</taxon>
        <taxon>Uroviricota</taxon>
        <taxon>Caudoviricetes</taxon>
        <taxon>Autographivirales</taxon>
        <taxon>Autographivirales incertae sedis</taxon>
        <taxon>Reminisvirus</taxon>
        <taxon>Reminisvirus KL01</taxon>
    </lineage>
</organism>
<keyword evidence="10" id="KW-1160">Virus entry into host cell</keyword>
<keyword evidence="9" id="KW-0231">Viral genome packaging</keyword>
<keyword evidence="7" id="KW-0118">Viral capsid assembly</keyword>
<evidence type="ECO:0000256" key="7">
    <source>
        <dbReference type="ARBA" id="ARBA00022950"/>
    </source>
</evidence>
<dbReference type="InterPro" id="IPR020991">
    <property type="entry name" value="Connector_podovirus"/>
</dbReference>
<accession>A0AA96PW20</accession>
<sequence length="533" mass="60142">MKGNKILTVGDEDLSSFNNRMQVKPGAPNKESLEAQYSGMKGKRETFLSRAKYLTKLTLPALFTDSSDTFDQGQGYTQNGWQSLGAQGHTHLANKLTQTWFPPQRNFFKLTFTDEMKEALFKEGIKEVDLMQQLAAAEQRAQLYHTQAQGYLAWVSAAEHLIGSGNAMLYIPPGEDNVVCYPMDRYVVSRSKSGKVLKMILEEEKSIGEFDPAVQAIIKAKRYGCKKSDVIPVYTCMKWDGVEKKYIIWSEVVEVKIGQTFKVTEANNPFIILVWKRLYGEAYGRGLLEVIAGDLFVYQFLSKAIAKGCALMSEVKFLVRRGSATSPEQHAKAESGEYLYGEENDIHVVQLDKYADYQTVSSVMEIYARRIGQAFLMGSATRRDAERVTTVEIRQDAMELETTLGGTYSQIAVNGQLPYARILLRRTKFKIGERDVVPVIVTGIEALGKAGELDKLVQFSEMMSIPNNWSESAQGRIKWSDYMTMIASNLNMDTPWLMTEEEYSKKVQAENERQQQQAMQEAIGKAAPQMMKE</sequence>
<evidence type="ECO:0000256" key="9">
    <source>
        <dbReference type="ARBA" id="ARBA00023219"/>
    </source>
</evidence>
<keyword evidence="4" id="KW-1162">Viral penetration into host cytoplasm</keyword>
<dbReference type="Pfam" id="PF12236">
    <property type="entry name" value="Head-tail_con"/>
    <property type="match status" value="1"/>
</dbReference>
<evidence type="ECO:0000256" key="1">
    <source>
        <dbReference type="ARBA" id="ARBA00003421"/>
    </source>
</evidence>
<evidence type="ECO:0000256" key="6">
    <source>
        <dbReference type="ARBA" id="ARBA00022844"/>
    </source>
</evidence>
<evidence type="ECO:0000256" key="11">
    <source>
        <dbReference type="SAM" id="MobiDB-lite"/>
    </source>
</evidence>
<evidence type="ECO:0000256" key="4">
    <source>
        <dbReference type="ARBA" id="ARBA00022595"/>
    </source>
</evidence>
<evidence type="ECO:0000256" key="2">
    <source>
        <dbReference type="ARBA" id="ARBA00004328"/>
    </source>
</evidence>
<dbReference type="GO" id="GO:0099002">
    <property type="term" value="P:symbiont genome ejection through host cell envelope, short tail mechanism"/>
    <property type="evidence" value="ECO:0007669"/>
    <property type="project" value="UniProtKB-KW"/>
</dbReference>
<proteinExistence type="predicted"/>
<evidence type="ECO:0000256" key="3">
    <source>
        <dbReference type="ARBA" id="ARBA00022470"/>
    </source>
</evidence>
<keyword evidence="6" id="KW-0946">Virion</keyword>
<dbReference type="Proteomes" id="UP001301544">
    <property type="component" value="Segment"/>
</dbReference>
<reference evidence="12 13" key="1">
    <citation type="submission" date="2023-09" db="EMBL/GenBank/DDBJ databases">
        <title>A novel Klebsiella quasipneumoniae phage indicates co-existence of ecological risk and microbial resource in karst system.</title>
        <authorList>
            <person name="Liu Y."/>
        </authorList>
    </citation>
    <scope>NUCLEOTIDE SEQUENCE [LARGE SCALE GENOMIC DNA]</scope>
</reference>
<keyword evidence="5" id="KW-1188">Viral release from host cell</keyword>
<evidence type="ECO:0000313" key="13">
    <source>
        <dbReference type="Proteomes" id="UP001301544"/>
    </source>
</evidence>
<name>A0AA96PW20_9CAUD</name>
<keyword evidence="13" id="KW-1185">Reference proteome</keyword>
<dbReference type="EMBL" id="OR591532">
    <property type="protein sequence ID" value="WNV46840.1"/>
    <property type="molecule type" value="Genomic_DNA"/>
</dbReference>
<evidence type="ECO:0000313" key="12">
    <source>
        <dbReference type="EMBL" id="WNV46840.1"/>
    </source>
</evidence>
<keyword evidence="8" id="KW-1171">Viral genome ejection through host cell envelope</keyword>
<protein>
    <submittedName>
        <fullName evidence="12">Portal protein</fullName>
    </submittedName>
</protein>